<proteinExistence type="predicted"/>
<evidence type="ECO:0000313" key="1">
    <source>
        <dbReference type="EMBL" id="GIE18033.1"/>
    </source>
</evidence>
<name>A0ABQ3ZHG6_9ACTN</name>
<evidence type="ECO:0000313" key="2">
    <source>
        <dbReference type="Proteomes" id="UP000603200"/>
    </source>
</evidence>
<comment type="caution">
    <text evidence="1">The sequence shown here is derived from an EMBL/GenBank/DDBJ whole genome shotgun (WGS) entry which is preliminary data.</text>
</comment>
<gene>
    <name evidence="1" type="ORF">Ahu01nite_011350</name>
</gene>
<organism evidence="1 2">
    <name type="scientific">Winogradskya humida</name>
    <dbReference type="NCBI Taxonomy" id="113566"/>
    <lineage>
        <taxon>Bacteria</taxon>
        <taxon>Bacillati</taxon>
        <taxon>Actinomycetota</taxon>
        <taxon>Actinomycetes</taxon>
        <taxon>Micromonosporales</taxon>
        <taxon>Micromonosporaceae</taxon>
        <taxon>Winogradskya</taxon>
    </lineage>
</organism>
<protein>
    <submittedName>
        <fullName evidence="1">Uncharacterized protein</fullName>
    </submittedName>
</protein>
<dbReference type="EMBL" id="BOMN01000013">
    <property type="protein sequence ID" value="GIE18033.1"/>
    <property type="molecule type" value="Genomic_DNA"/>
</dbReference>
<keyword evidence="2" id="KW-1185">Reference proteome</keyword>
<dbReference type="Proteomes" id="UP000603200">
    <property type="component" value="Unassembled WGS sequence"/>
</dbReference>
<sequence>MQVRTHARRVLEAPLLAERARARRVLELRRAGRTVVDGGLRSATRWELRDRLTGAVVARGDDGPAGLEAALADFYHSDDLYAEIPGADPVTPGIPPSLARAIGEWVADPGTPDEEIAGFVGWPVARVRECR</sequence>
<accession>A0ABQ3ZHG6</accession>
<reference evidence="1 2" key="1">
    <citation type="submission" date="2021-01" db="EMBL/GenBank/DDBJ databases">
        <title>Whole genome shotgun sequence of Actinoplanes humidus NBRC 14915.</title>
        <authorList>
            <person name="Komaki H."/>
            <person name="Tamura T."/>
        </authorList>
    </citation>
    <scope>NUCLEOTIDE SEQUENCE [LARGE SCALE GENOMIC DNA]</scope>
    <source>
        <strain evidence="1 2">NBRC 14915</strain>
    </source>
</reference>
<dbReference type="RefSeq" id="WP_203835293.1">
    <property type="nucleotide sequence ID" value="NZ_BAAATV010000004.1"/>
</dbReference>